<feature type="transmembrane region" description="Helical" evidence="1">
    <location>
        <begin position="175"/>
        <end position="192"/>
    </location>
</feature>
<feature type="transmembrane region" description="Helical" evidence="1">
    <location>
        <begin position="204"/>
        <end position="223"/>
    </location>
</feature>
<dbReference type="GeneID" id="60587207"/>
<dbReference type="RefSeq" id="WP_198062204.1">
    <property type="nucleotide sequence ID" value="NZ_CP065856.1"/>
</dbReference>
<feature type="transmembrane region" description="Helical" evidence="1">
    <location>
        <begin position="20"/>
        <end position="40"/>
    </location>
</feature>
<feature type="transmembrane region" description="Helical" evidence="1">
    <location>
        <begin position="258"/>
        <end position="278"/>
    </location>
</feature>
<evidence type="ECO:0000313" key="2">
    <source>
        <dbReference type="EMBL" id="QPV63414.1"/>
    </source>
</evidence>
<feature type="transmembrane region" description="Helical" evidence="1">
    <location>
        <begin position="102"/>
        <end position="123"/>
    </location>
</feature>
<dbReference type="OrthoDB" id="239469at2157"/>
<feature type="transmembrane region" description="Helical" evidence="1">
    <location>
        <begin position="143"/>
        <end position="163"/>
    </location>
</feature>
<feature type="transmembrane region" description="Helical" evidence="1">
    <location>
        <begin position="60"/>
        <end position="82"/>
    </location>
</feature>
<keyword evidence="1" id="KW-0812">Transmembrane</keyword>
<keyword evidence="1" id="KW-0472">Membrane</keyword>
<reference evidence="2 3" key="1">
    <citation type="submission" date="2020-12" db="EMBL/GenBank/DDBJ databases">
        <title>Halosimplex halophilum sp. nov. and Halosimplex salinum sp. nov., two new members of the genus Halosimplex.</title>
        <authorList>
            <person name="Cui H.L."/>
        </authorList>
    </citation>
    <scope>NUCLEOTIDE SEQUENCE [LARGE SCALE GENOMIC DNA]</scope>
    <source>
        <strain evidence="2 3">YGH94</strain>
    </source>
</reference>
<sequence>MVPTHVRAPFEEHPLAREGAIAVAAFGAFVIWIHSLGPVASALQSVVRPGAFAATGLGSLAATGLTNSAVVVAGAVAFTAAYARVRGRSVPLSLPDRSDLPLVAAVAVAPVAAVAVVALLAGVTGTSLAALTGSSYAPGVDPVGPATVTGLVLALGLPVYVLVAHALVQRTLRSAARPSVAIGLTTLLIGTIGPTDLVSSGRPLQVAAVTLSLVAAIAIPVFAAEAFDRAWLSAFCAVPLAVFAAAVVIQWATGFDGVAGAALGLAEVGLVAVSAYAYERTDSLLPPALAYAAFVGARDGLSFLVGTGAI</sequence>
<dbReference type="EMBL" id="CP065856">
    <property type="protein sequence ID" value="QPV63414.1"/>
    <property type="molecule type" value="Genomic_DNA"/>
</dbReference>
<feature type="transmembrane region" description="Helical" evidence="1">
    <location>
        <begin position="230"/>
        <end position="252"/>
    </location>
</feature>
<dbReference type="KEGG" id="hlt:I7X12_01900"/>
<keyword evidence="3" id="KW-1185">Reference proteome</keyword>
<dbReference type="Proteomes" id="UP000595001">
    <property type="component" value="Chromosome"/>
</dbReference>
<proteinExistence type="predicted"/>
<organism evidence="2 3">
    <name type="scientific">Halosimplex litoreum</name>
    <dbReference type="NCBI Taxonomy" id="1198301"/>
    <lineage>
        <taxon>Archaea</taxon>
        <taxon>Methanobacteriati</taxon>
        <taxon>Methanobacteriota</taxon>
        <taxon>Stenosarchaea group</taxon>
        <taxon>Halobacteria</taxon>
        <taxon>Halobacteriales</taxon>
        <taxon>Haloarculaceae</taxon>
        <taxon>Halosimplex</taxon>
    </lineage>
</organism>
<name>A0A7T3KVR4_9EURY</name>
<evidence type="ECO:0000256" key="1">
    <source>
        <dbReference type="SAM" id="Phobius"/>
    </source>
</evidence>
<gene>
    <name evidence="2" type="ORF">I7X12_01900</name>
</gene>
<keyword evidence="1" id="KW-1133">Transmembrane helix</keyword>
<evidence type="ECO:0000313" key="3">
    <source>
        <dbReference type="Proteomes" id="UP000595001"/>
    </source>
</evidence>
<dbReference type="AlphaFoldDB" id="A0A7T3KVR4"/>
<accession>A0A7T3KVR4</accession>
<protein>
    <submittedName>
        <fullName evidence="2">Uncharacterized protein</fullName>
    </submittedName>
</protein>